<dbReference type="EMBL" id="GL833135">
    <property type="protein sequence ID" value="EGB06365.1"/>
    <property type="molecule type" value="Genomic_DNA"/>
</dbReference>
<reference evidence="3 4" key="1">
    <citation type="journal article" date="2011" name="Proc. Natl. Acad. Sci. U.S.A.">
        <title>Niche of harmful alga Aureococcus anophagefferens revealed through ecogenomics.</title>
        <authorList>
            <person name="Gobler C.J."/>
            <person name="Berry D.L."/>
            <person name="Dyhrman S.T."/>
            <person name="Wilhelm S.W."/>
            <person name="Salamov A."/>
            <person name="Lobanov A.V."/>
            <person name="Zhang Y."/>
            <person name="Collier J.L."/>
            <person name="Wurch L.L."/>
            <person name="Kustka A.B."/>
            <person name="Dill B.D."/>
            <person name="Shah M."/>
            <person name="VerBerkmoes N.C."/>
            <person name="Kuo A."/>
            <person name="Terry A."/>
            <person name="Pangilinan J."/>
            <person name="Lindquist E.A."/>
            <person name="Lucas S."/>
            <person name="Paulsen I.T."/>
            <person name="Hattenrath-Lehmann T.K."/>
            <person name="Talmage S.C."/>
            <person name="Walker E.A."/>
            <person name="Koch F."/>
            <person name="Burson A.M."/>
            <person name="Marcoval M.A."/>
            <person name="Tang Y.Z."/>
            <person name="Lecleir G.R."/>
            <person name="Coyne K.J."/>
            <person name="Berg G.M."/>
            <person name="Bertrand E.M."/>
            <person name="Saito M.A."/>
            <person name="Gladyshev V.N."/>
            <person name="Grigoriev I.V."/>
        </authorList>
    </citation>
    <scope>NUCLEOTIDE SEQUENCE [LARGE SCALE GENOMIC DNA]</scope>
    <source>
        <strain evidence="4">CCMP 1984</strain>
    </source>
</reference>
<dbReference type="InParanoid" id="F0YF43"/>
<sequence length="829" mass="87473">MNPASRKFDPEKSILNQRAVDAERSAEAANARLALEVERSTALRAESDRRDRAAQAERRRLEAANRASRDAIARCEAELSAAAASAETEREKATALRVELAAAAPFRDEASAVAKKLREVEAASAAHEARWIADRERAEAAFAAEAAELRGEANKLRAAVEALRPELARSLEQLAAEKEKVAALERSADDRAAAVGALEAKCERLAKRADGAAADDDEAAARVANLEETCGGLGAKVARLEARLEEERAATRRATVDGAAARAAATAADAADASAAAATARADRAEAELAQARARIVLEVSKGQLAAAHAAHELADAKRPRGGDDRLAKRAAAQAAARVAGETVAAAEADLKQRHAILLADAVRRRDDAHAEALAAKAAEAREATDAAARLAAAVARANDRLGLCASAGAAAAARAAGRAATTDVANALERLSARCVALGAYPDAESLMLAGAYARATTHDGAPHVETAVAWRHLAKLVAGFDEARAVDFMAKALAEYDCSFSAGEGAVVRASSALDAVLEDPRADVRAAETYVSEHLKSTLPYTRPTTVDAAEPPLPPRRRLVQGGLFRPTLRPRSIRLSEGAGSIEYDHADGAANAIPVHCLQAADRFWGDVVGAAPAPSAIPNAREYDFCGQRLLAFDVGDDYRCVDYSDAHYRVPRPHFALRVSVDDYESTTSRLRSRGVAISDDGPHDCFFKDPSNNNVYLSARVADDVPPSPVSVAPGVDGAHRHKRSLLLPRIGGNEDAAPPPPPRTPNGKSRGPAPHRSPPRWSHATDQQFVSKLSVAGRRSFLSWSANSPKAAAPTPATARGADDDDAAAENTRRRSRTM</sequence>
<feature type="region of interest" description="Disordered" evidence="2">
    <location>
        <begin position="44"/>
        <end position="68"/>
    </location>
</feature>
<gene>
    <name evidence="3" type="ORF">AURANDRAFT_65767</name>
</gene>
<organism evidence="4">
    <name type="scientific">Aureococcus anophagefferens</name>
    <name type="common">Harmful bloom alga</name>
    <dbReference type="NCBI Taxonomy" id="44056"/>
    <lineage>
        <taxon>Eukaryota</taxon>
        <taxon>Sar</taxon>
        <taxon>Stramenopiles</taxon>
        <taxon>Ochrophyta</taxon>
        <taxon>Pelagophyceae</taxon>
        <taxon>Pelagomonadales</taxon>
        <taxon>Pelagomonadaceae</taxon>
        <taxon>Aureococcus</taxon>
    </lineage>
</organism>
<evidence type="ECO:0000256" key="1">
    <source>
        <dbReference type="SAM" id="Coils"/>
    </source>
</evidence>
<protein>
    <recommendedName>
        <fullName evidence="5">VOC domain-containing protein</fullName>
    </recommendedName>
</protein>
<dbReference type="AlphaFoldDB" id="F0YF43"/>
<keyword evidence="4" id="KW-1185">Reference proteome</keyword>
<accession>F0YF43</accession>
<feature type="region of interest" description="Disordered" evidence="2">
    <location>
        <begin position="738"/>
        <end position="782"/>
    </location>
</feature>
<name>F0YF43_AURAN</name>
<feature type="compositionally biased region" description="Low complexity" evidence="2">
    <location>
        <begin position="801"/>
        <end position="810"/>
    </location>
</feature>
<dbReference type="RefSeq" id="XP_009038943.1">
    <property type="nucleotide sequence ID" value="XM_009040695.1"/>
</dbReference>
<dbReference type="InterPro" id="IPR029068">
    <property type="entry name" value="Glyas_Bleomycin-R_OHBP_Dase"/>
</dbReference>
<dbReference type="GeneID" id="20225498"/>
<dbReference type="Proteomes" id="UP000002729">
    <property type="component" value="Unassembled WGS sequence"/>
</dbReference>
<evidence type="ECO:0000256" key="2">
    <source>
        <dbReference type="SAM" id="MobiDB-lite"/>
    </source>
</evidence>
<evidence type="ECO:0008006" key="5">
    <source>
        <dbReference type="Google" id="ProtNLM"/>
    </source>
</evidence>
<evidence type="ECO:0000313" key="3">
    <source>
        <dbReference type="EMBL" id="EGB06365.1"/>
    </source>
</evidence>
<feature type="region of interest" description="Disordered" evidence="2">
    <location>
        <begin position="795"/>
        <end position="829"/>
    </location>
</feature>
<dbReference type="Gene3D" id="3.10.180.10">
    <property type="entry name" value="2,3-Dihydroxybiphenyl 1,2-Dioxygenase, domain 1"/>
    <property type="match status" value="1"/>
</dbReference>
<feature type="coiled-coil region" evidence="1">
    <location>
        <begin position="223"/>
        <end position="302"/>
    </location>
</feature>
<dbReference type="SUPFAM" id="SSF54593">
    <property type="entry name" value="Glyoxalase/Bleomycin resistance protein/Dihydroxybiphenyl dioxygenase"/>
    <property type="match status" value="1"/>
</dbReference>
<evidence type="ECO:0000313" key="4">
    <source>
        <dbReference type="Proteomes" id="UP000002729"/>
    </source>
</evidence>
<proteinExistence type="predicted"/>
<keyword evidence="1" id="KW-0175">Coiled coil</keyword>
<dbReference type="KEGG" id="aaf:AURANDRAFT_65767"/>